<name>A0AA86IY29_9VIRU</name>
<dbReference type="EMBL" id="LC740469">
    <property type="protein sequence ID" value="BDU47025.1"/>
    <property type="molecule type" value="Genomic_RNA"/>
</dbReference>
<proteinExistence type="predicted"/>
<organism evidence="1">
    <name type="scientific">Spodoptera litura male-killing virus</name>
    <dbReference type="NCBI Taxonomy" id="2996810"/>
    <lineage>
        <taxon>Viruses</taxon>
        <taxon>Riboviria</taxon>
    </lineage>
</organism>
<reference evidence="1" key="1">
    <citation type="submission" date="2022-11" db="EMBL/GenBank/DDBJ databases">
        <title>A novel segmented RNA virus that induces male killing in a noctuid moth.</title>
        <authorList>
            <person name="Nagamine K."/>
            <person name="Kanno Y."/>
            <person name="Sahara K."/>
            <person name="Fukushi M."/>
            <person name="Ishikawa Y."/>
            <person name="Terao M."/>
            <person name="Kageyama D."/>
            <person name="Shintani Y."/>
        </authorList>
    </citation>
    <scope>NUCLEOTIDE SEQUENCE</scope>
</reference>
<protein>
    <submittedName>
        <fullName evidence="1">Uncharacterized protein</fullName>
    </submittedName>
</protein>
<sequence>MDKPTEEVITMNRVKAINYLISQSQDYKATYNLLMHKENVIQDFVRNHTVNLPVAPVTVKSSNNVGATLSLGQQASMTTVNNQLTARNLITSRLKSNKNINIVLEGKPQDIITVNSAGLKAELNDVDTSIFKQIEEECPTFHPMETLNTHIRTNVQDNTPRLYKKMRYNHTSPQTGLAILTILNFLLMAINTVTNENIKSKISKTIYRTLSIYKFNIKIQTAIKTYLKTYKTKRDIGMQINNNLKHYGLIQYGPLSALTIVPSDIIPNRVVRNGNTVFTNIFGSTKTTKQTPIVIDNAKAIVKPLILPTVTNHQLRTLSAQQLNDLLNVNQESDINTDDQLESAFDQLRNAYFSPSPSESIDVVLRYEQQE</sequence>
<evidence type="ECO:0000313" key="1">
    <source>
        <dbReference type="EMBL" id="BDU47025.1"/>
    </source>
</evidence>
<accession>A0AA86IY29</accession>